<protein>
    <submittedName>
        <fullName evidence="2">Uncharacterized protein</fullName>
    </submittedName>
</protein>
<sequence length="209" mass="23797">MFQQHNTASVSFLPAYTVRGHLGRSGRRADSHAKSHRPFQVHRKRDARSTNSVKQKVDLKGLVLHPAGHCRLQRNRPTSSSSVSPSPIHHRGEYVIHSTCCEVDEMKSRGVVNRKIYESIHVAPSNPDDTIGALMGPVLFMRDSNNRADTRYRLVLHNGACQMRLLDVDEEESSNIGVLSDSEIAIWRSLPREYAISLVFYYRRSWISY</sequence>
<evidence type="ECO:0000313" key="3">
    <source>
        <dbReference type="Proteomes" id="UP000078542"/>
    </source>
</evidence>
<organism evidence="2 3">
    <name type="scientific">Cyphomyrmex costatus</name>
    <dbReference type="NCBI Taxonomy" id="456900"/>
    <lineage>
        <taxon>Eukaryota</taxon>
        <taxon>Metazoa</taxon>
        <taxon>Ecdysozoa</taxon>
        <taxon>Arthropoda</taxon>
        <taxon>Hexapoda</taxon>
        <taxon>Insecta</taxon>
        <taxon>Pterygota</taxon>
        <taxon>Neoptera</taxon>
        <taxon>Endopterygota</taxon>
        <taxon>Hymenoptera</taxon>
        <taxon>Apocrita</taxon>
        <taxon>Aculeata</taxon>
        <taxon>Formicoidea</taxon>
        <taxon>Formicidae</taxon>
        <taxon>Myrmicinae</taxon>
        <taxon>Cyphomyrmex</taxon>
    </lineage>
</organism>
<dbReference type="Proteomes" id="UP000078542">
    <property type="component" value="Unassembled WGS sequence"/>
</dbReference>
<feature type="compositionally biased region" description="Basic residues" evidence="1">
    <location>
        <begin position="34"/>
        <end position="46"/>
    </location>
</feature>
<proteinExistence type="predicted"/>
<dbReference type="EMBL" id="KQ976750">
    <property type="protein sequence ID" value="KYN08628.1"/>
    <property type="molecule type" value="Genomic_DNA"/>
</dbReference>
<evidence type="ECO:0000256" key="1">
    <source>
        <dbReference type="SAM" id="MobiDB-lite"/>
    </source>
</evidence>
<gene>
    <name evidence="2" type="ORF">ALC62_00299</name>
</gene>
<feature type="region of interest" description="Disordered" evidence="1">
    <location>
        <begin position="23"/>
        <end position="52"/>
    </location>
</feature>
<name>A0A195D6X7_9HYME</name>
<dbReference type="AlphaFoldDB" id="A0A195D6X7"/>
<keyword evidence="3" id="KW-1185">Reference proteome</keyword>
<accession>A0A195D6X7</accession>
<reference evidence="2 3" key="1">
    <citation type="submission" date="2016-03" db="EMBL/GenBank/DDBJ databases">
        <title>Cyphomyrmex costatus WGS genome.</title>
        <authorList>
            <person name="Nygaard S."/>
            <person name="Hu H."/>
            <person name="Boomsma J."/>
            <person name="Zhang G."/>
        </authorList>
    </citation>
    <scope>NUCLEOTIDE SEQUENCE [LARGE SCALE GENOMIC DNA]</scope>
    <source>
        <strain evidence="2">MS0001</strain>
        <tissue evidence="2">Whole body</tissue>
    </source>
</reference>
<evidence type="ECO:0000313" key="2">
    <source>
        <dbReference type="EMBL" id="KYN08628.1"/>
    </source>
</evidence>